<accession>A0ABQ9H6L2</accession>
<reference evidence="1 2" key="1">
    <citation type="submission" date="2023-02" db="EMBL/GenBank/DDBJ databases">
        <title>LHISI_Scaffold_Assembly.</title>
        <authorList>
            <person name="Stuart O.P."/>
            <person name="Cleave R."/>
            <person name="Magrath M.J.L."/>
            <person name="Mikheyev A.S."/>
        </authorList>
    </citation>
    <scope>NUCLEOTIDE SEQUENCE [LARGE SCALE GENOMIC DNA]</scope>
    <source>
        <strain evidence="1">Daus_M_001</strain>
        <tissue evidence="1">Leg muscle</tissue>
    </source>
</reference>
<keyword evidence="2" id="KW-1185">Reference proteome</keyword>
<dbReference type="EMBL" id="JARBHB010000007">
    <property type="protein sequence ID" value="KAJ8879911.1"/>
    <property type="molecule type" value="Genomic_DNA"/>
</dbReference>
<comment type="caution">
    <text evidence="1">The sequence shown here is derived from an EMBL/GenBank/DDBJ whole genome shotgun (WGS) entry which is preliminary data.</text>
</comment>
<protein>
    <submittedName>
        <fullName evidence="1">Uncharacterized protein</fullName>
    </submittedName>
</protein>
<evidence type="ECO:0000313" key="1">
    <source>
        <dbReference type="EMBL" id="KAJ8879911.1"/>
    </source>
</evidence>
<dbReference type="Proteomes" id="UP001159363">
    <property type="component" value="Chromosome 6"/>
</dbReference>
<proteinExistence type="predicted"/>
<name>A0ABQ9H6L2_9NEOP</name>
<organism evidence="1 2">
    <name type="scientific">Dryococelus australis</name>
    <dbReference type="NCBI Taxonomy" id="614101"/>
    <lineage>
        <taxon>Eukaryota</taxon>
        <taxon>Metazoa</taxon>
        <taxon>Ecdysozoa</taxon>
        <taxon>Arthropoda</taxon>
        <taxon>Hexapoda</taxon>
        <taxon>Insecta</taxon>
        <taxon>Pterygota</taxon>
        <taxon>Neoptera</taxon>
        <taxon>Polyneoptera</taxon>
        <taxon>Phasmatodea</taxon>
        <taxon>Verophasmatodea</taxon>
        <taxon>Anareolatae</taxon>
        <taxon>Phasmatidae</taxon>
        <taxon>Eurycanthinae</taxon>
        <taxon>Dryococelus</taxon>
    </lineage>
</organism>
<evidence type="ECO:0000313" key="2">
    <source>
        <dbReference type="Proteomes" id="UP001159363"/>
    </source>
</evidence>
<gene>
    <name evidence="1" type="ORF">PR048_020531</name>
</gene>
<sequence length="106" mass="11646">MGKCRASKDKLLRKDSFKHQIKTWTKIISDTEVLCVVCDSEINVTKGFEKINASTSGLSSPEMAAPSCEECHDLGKSIVGTLKMISEKHAYISAELILAMECVISH</sequence>